<proteinExistence type="predicted"/>
<sequence>MRVILDNNVWSYAGIEGSKAELESLAQGRRLSIRTPPATLLEVLRTKDAVPLQSVLFAVLIHGF</sequence>
<organism evidence="1 2">
    <name type="scientific">Streptomyces montanus</name>
    <dbReference type="NCBI Taxonomy" id="2580423"/>
    <lineage>
        <taxon>Bacteria</taxon>
        <taxon>Bacillati</taxon>
        <taxon>Actinomycetota</taxon>
        <taxon>Actinomycetes</taxon>
        <taxon>Kitasatosporales</taxon>
        <taxon>Streptomycetaceae</taxon>
        <taxon>Streptomyces</taxon>
    </lineage>
</organism>
<name>A0A5R9FSR4_9ACTN</name>
<evidence type="ECO:0008006" key="3">
    <source>
        <dbReference type="Google" id="ProtNLM"/>
    </source>
</evidence>
<evidence type="ECO:0000313" key="2">
    <source>
        <dbReference type="Proteomes" id="UP000305906"/>
    </source>
</evidence>
<dbReference type="Proteomes" id="UP000305906">
    <property type="component" value="Unassembled WGS sequence"/>
</dbReference>
<evidence type="ECO:0000313" key="1">
    <source>
        <dbReference type="EMBL" id="TLS43903.1"/>
    </source>
</evidence>
<reference evidence="1 2" key="1">
    <citation type="submission" date="2019-05" db="EMBL/GenBank/DDBJ databases">
        <title>Streptomyces sp. NEAU-C151, a novel actinomycete isolated from soil.</title>
        <authorList>
            <person name="Han L."/>
            <person name="Jiang H."/>
        </authorList>
    </citation>
    <scope>NUCLEOTIDE SEQUENCE [LARGE SCALE GENOMIC DNA]</scope>
    <source>
        <strain evidence="1 2">NEAU-C151</strain>
    </source>
</reference>
<gene>
    <name evidence="1" type="ORF">FE633_22960</name>
</gene>
<accession>A0A5R9FSR4</accession>
<comment type="caution">
    <text evidence="1">The sequence shown here is derived from an EMBL/GenBank/DDBJ whole genome shotgun (WGS) entry which is preliminary data.</text>
</comment>
<dbReference type="RefSeq" id="WP_138047036.1">
    <property type="nucleotide sequence ID" value="NZ_VBZC01000025.1"/>
</dbReference>
<keyword evidence="2" id="KW-1185">Reference proteome</keyword>
<protein>
    <recommendedName>
        <fullName evidence="3">PIN domain-containing protein</fullName>
    </recommendedName>
</protein>
<dbReference type="AlphaFoldDB" id="A0A5R9FSR4"/>
<dbReference type="EMBL" id="VBZC01000025">
    <property type="protein sequence ID" value="TLS43903.1"/>
    <property type="molecule type" value="Genomic_DNA"/>
</dbReference>